<reference evidence="1 2" key="1">
    <citation type="submission" date="2024-06" db="EMBL/GenBank/DDBJ databases">
        <title>Genomic Encyclopedia of Type Strains, Phase IV (KMG-IV): sequencing the most valuable type-strain genomes for metagenomic binning, comparative biology and taxonomic classification.</title>
        <authorList>
            <person name="Goeker M."/>
        </authorList>
    </citation>
    <scope>NUCLEOTIDE SEQUENCE [LARGE SCALE GENOMIC DNA]</scope>
    <source>
        <strain evidence="1 2">DSM 19730</strain>
    </source>
</reference>
<evidence type="ECO:0000313" key="2">
    <source>
        <dbReference type="Proteomes" id="UP001549143"/>
    </source>
</evidence>
<gene>
    <name evidence="1" type="ORF">ABID44_002581</name>
</gene>
<dbReference type="Proteomes" id="UP001549143">
    <property type="component" value="Unassembled WGS sequence"/>
</dbReference>
<comment type="caution">
    <text evidence="1">The sequence shown here is derived from an EMBL/GenBank/DDBJ whole genome shotgun (WGS) entry which is preliminary data.</text>
</comment>
<dbReference type="EMBL" id="JBEPMN010000009">
    <property type="protein sequence ID" value="MET3662247.1"/>
    <property type="molecule type" value="Genomic_DNA"/>
</dbReference>
<organism evidence="1 2">
    <name type="scientific">Aquamicrobium ahrensii</name>
    <dbReference type="NCBI Taxonomy" id="469551"/>
    <lineage>
        <taxon>Bacteria</taxon>
        <taxon>Pseudomonadati</taxon>
        <taxon>Pseudomonadota</taxon>
        <taxon>Alphaproteobacteria</taxon>
        <taxon>Hyphomicrobiales</taxon>
        <taxon>Phyllobacteriaceae</taxon>
        <taxon>Aquamicrobium</taxon>
    </lineage>
</organism>
<keyword evidence="2" id="KW-1185">Reference proteome</keyword>
<sequence length="69" mass="7666">MKTAYALIILAFSEYLDPSLPMASFETREDCEAVGVEHVKDLAEMVREKSGGDIGSVWFHCQEVRGMGL</sequence>
<accession>A0ABV2KMD4</accession>
<protein>
    <submittedName>
        <fullName evidence="1">Uncharacterized protein</fullName>
    </submittedName>
</protein>
<name>A0ABV2KMD4_9HYPH</name>
<evidence type="ECO:0000313" key="1">
    <source>
        <dbReference type="EMBL" id="MET3662247.1"/>
    </source>
</evidence>
<dbReference type="RefSeq" id="WP_354152100.1">
    <property type="nucleotide sequence ID" value="NZ_JBEPMN010000009.1"/>
</dbReference>
<proteinExistence type="predicted"/>